<evidence type="ECO:0000256" key="2">
    <source>
        <dbReference type="SAM" id="SignalP"/>
    </source>
</evidence>
<comment type="caution">
    <text evidence="3">The sequence shown here is derived from an EMBL/GenBank/DDBJ whole genome shotgun (WGS) entry which is preliminary data.</text>
</comment>
<gene>
    <name evidence="3" type="ORF">PGTUg99_012685</name>
</gene>
<feature type="region of interest" description="Disordered" evidence="1">
    <location>
        <begin position="26"/>
        <end position="48"/>
    </location>
</feature>
<dbReference type="AlphaFoldDB" id="A0A5B0M3V0"/>
<dbReference type="Proteomes" id="UP000325313">
    <property type="component" value="Unassembled WGS sequence"/>
</dbReference>
<dbReference type="EMBL" id="VDEP01000482">
    <property type="protein sequence ID" value="KAA1070953.1"/>
    <property type="molecule type" value="Genomic_DNA"/>
</dbReference>
<sequence length="72" mass="7966">MMYISRLRVVLVMLFHLSLIELATAAPSDRQPLPKPKPQDDSAKKLPMGIGITADGLKGLNPFRKDLPPDNQ</sequence>
<evidence type="ECO:0000313" key="3">
    <source>
        <dbReference type="EMBL" id="KAA1070953.1"/>
    </source>
</evidence>
<evidence type="ECO:0000256" key="1">
    <source>
        <dbReference type="SAM" id="MobiDB-lite"/>
    </source>
</evidence>
<feature type="signal peptide" evidence="2">
    <location>
        <begin position="1"/>
        <end position="25"/>
    </location>
</feature>
<reference evidence="3 4" key="1">
    <citation type="submission" date="2019-05" db="EMBL/GenBank/DDBJ databases">
        <title>Emergence of the Ug99 lineage of the wheat stem rust pathogen through somatic hybridization.</title>
        <authorList>
            <person name="Li F."/>
            <person name="Upadhyaya N.M."/>
            <person name="Sperschneider J."/>
            <person name="Matny O."/>
            <person name="Nguyen-Phuc H."/>
            <person name="Mago R."/>
            <person name="Raley C."/>
            <person name="Miller M.E."/>
            <person name="Silverstein K.A.T."/>
            <person name="Henningsen E."/>
            <person name="Hirsch C.D."/>
            <person name="Visser B."/>
            <person name="Pretorius Z.A."/>
            <person name="Steffenson B.J."/>
            <person name="Schwessinger B."/>
            <person name="Dodds P.N."/>
            <person name="Figueroa M."/>
        </authorList>
    </citation>
    <scope>NUCLEOTIDE SEQUENCE [LARGE SCALE GENOMIC DNA]</scope>
    <source>
        <strain evidence="3 4">Ug99</strain>
    </source>
</reference>
<organism evidence="3 4">
    <name type="scientific">Puccinia graminis f. sp. tritici</name>
    <dbReference type="NCBI Taxonomy" id="56615"/>
    <lineage>
        <taxon>Eukaryota</taxon>
        <taxon>Fungi</taxon>
        <taxon>Dikarya</taxon>
        <taxon>Basidiomycota</taxon>
        <taxon>Pucciniomycotina</taxon>
        <taxon>Pucciniomycetes</taxon>
        <taxon>Pucciniales</taxon>
        <taxon>Pucciniaceae</taxon>
        <taxon>Puccinia</taxon>
    </lineage>
</organism>
<accession>A0A5B0M3V0</accession>
<name>A0A5B0M3V0_PUCGR</name>
<evidence type="ECO:0000313" key="4">
    <source>
        <dbReference type="Proteomes" id="UP000325313"/>
    </source>
</evidence>
<proteinExistence type="predicted"/>
<feature type="chain" id="PRO_5022730849" evidence="2">
    <location>
        <begin position="26"/>
        <end position="72"/>
    </location>
</feature>
<protein>
    <submittedName>
        <fullName evidence="3">Uncharacterized protein</fullName>
    </submittedName>
</protein>
<keyword evidence="2" id="KW-0732">Signal</keyword>